<feature type="binding site" evidence="8">
    <location>
        <position position="69"/>
    </location>
    <ligand>
        <name>3-methyl-2-oxobutanoate</name>
        <dbReference type="ChEBI" id="CHEBI:11851"/>
    </ligand>
</feature>
<dbReference type="NCBIfam" id="TIGR00222">
    <property type="entry name" value="panB"/>
    <property type="match status" value="1"/>
</dbReference>
<protein>
    <recommendedName>
        <fullName evidence="3 6">3-methyl-2-oxobutanoate hydroxymethyltransferase</fullName>
        <ecNumber evidence="3 6">2.1.2.11</ecNumber>
    </recommendedName>
</protein>
<comment type="subunit">
    <text evidence="2">Homodecamer; pentamer of dimers.</text>
</comment>
<dbReference type="GO" id="GO:0032259">
    <property type="term" value="P:methylation"/>
    <property type="evidence" value="ECO:0007669"/>
    <property type="project" value="UniProtKB-KW"/>
</dbReference>
<dbReference type="SUPFAM" id="SSF51621">
    <property type="entry name" value="Phosphoenolpyruvate/pyruvate domain"/>
    <property type="match status" value="1"/>
</dbReference>
<reference evidence="10 11" key="2">
    <citation type="submission" date="2019-08" db="EMBL/GenBank/DDBJ databases">
        <authorList>
            <person name="Henke P."/>
        </authorList>
    </citation>
    <scope>NUCLEOTIDE SEQUENCE [LARGE SCALE GENOMIC DNA]</scope>
    <source>
        <strain evidence="10">Phe10_nw2017</strain>
    </source>
</reference>
<dbReference type="EC" id="2.1.2.11" evidence="3 6"/>
<dbReference type="InterPro" id="IPR003700">
    <property type="entry name" value="Pantoate_hydroxy_MeTrfase"/>
</dbReference>
<comment type="cofactor">
    <cofactor evidence="9">
        <name>Mg(2+)</name>
        <dbReference type="ChEBI" id="CHEBI:18420"/>
    </cofactor>
    <text evidence="9">Binds 1 Mg(2+) ion per subunit.</text>
</comment>
<evidence type="ECO:0000313" key="11">
    <source>
        <dbReference type="Proteomes" id="UP000321083"/>
    </source>
</evidence>
<evidence type="ECO:0000256" key="2">
    <source>
        <dbReference type="ARBA" id="ARBA00011424"/>
    </source>
</evidence>
<dbReference type="PANTHER" id="PTHR20881">
    <property type="entry name" value="3-METHYL-2-OXOBUTANOATE HYDROXYMETHYLTRANSFERASE"/>
    <property type="match status" value="1"/>
</dbReference>
<evidence type="ECO:0000256" key="5">
    <source>
        <dbReference type="ARBA" id="ARBA00022679"/>
    </source>
</evidence>
<evidence type="ECO:0000256" key="6">
    <source>
        <dbReference type="NCBIfam" id="TIGR00222"/>
    </source>
</evidence>
<organism evidence="10 11">
    <name type="scientific">Planctomyces bekefii</name>
    <dbReference type="NCBI Taxonomy" id="1653850"/>
    <lineage>
        <taxon>Bacteria</taxon>
        <taxon>Pseudomonadati</taxon>
        <taxon>Planctomycetota</taxon>
        <taxon>Planctomycetia</taxon>
        <taxon>Planctomycetales</taxon>
        <taxon>Planctomycetaceae</taxon>
        <taxon>Planctomyces</taxon>
    </lineage>
</organism>
<reference evidence="10 11" key="1">
    <citation type="submission" date="2019-08" db="EMBL/GenBank/DDBJ databases">
        <title>100 year-old enigma solved: identification of Planctomyces bekefii, the type genus and species of the phylum Planctomycetes.</title>
        <authorList>
            <person name="Svetlana D.N."/>
            <person name="Overmann J."/>
        </authorList>
    </citation>
    <scope>NUCLEOTIDE SEQUENCE [LARGE SCALE GENOMIC DNA]</scope>
    <source>
        <strain evidence="10">Phe10_nw2017</strain>
    </source>
</reference>
<dbReference type="Proteomes" id="UP000321083">
    <property type="component" value="Unassembled WGS sequence"/>
</dbReference>
<feature type="active site" description="Proton acceptor" evidence="7">
    <location>
        <position position="161"/>
    </location>
</feature>
<evidence type="ECO:0000256" key="8">
    <source>
        <dbReference type="PIRSR" id="PIRSR000388-2"/>
    </source>
</evidence>
<dbReference type="GO" id="GO:0000287">
    <property type="term" value="F:magnesium ion binding"/>
    <property type="evidence" value="ECO:0007669"/>
    <property type="project" value="TreeGrafter"/>
</dbReference>
<feature type="binding site" evidence="8">
    <location>
        <position position="98"/>
    </location>
    <ligand>
        <name>3-methyl-2-oxobutanoate</name>
        <dbReference type="ChEBI" id="CHEBI:11851"/>
    </ligand>
</feature>
<gene>
    <name evidence="10" type="primary">panB</name>
    <name evidence="10" type="ORF">E3A20_00400</name>
</gene>
<keyword evidence="9" id="KW-0460">Magnesium</keyword>
<comment type="similarity">
    <text evidence="1">Belongs to the PanB family.</text>
</comment>
<dbReference type="GO" id="GO:0003864">
    <property type="term" value="F:3-methyl-2-oxobutanoate hydroxymethyltransferase activity"/>
    <property type="evidence" value="ECO:0007669"/>
    <property type="project" value="UniProtKB-UniRule"/>
</dbReference>
<keyword evidence="5 10" id="KW-0808">Transferase</keyword>
<evidence type="ECO:0000256" key="3">
    <source>
        <dbReference type="ARBA" id="ARBA00012618"/>
    </source>
</evidence>
<dbReference type="Pfam" id="PF02548">
    <property type="entry name" value="Pantoate_transf"/>
    <property type="match status" value="1"/>
</dbReference>
<dbReference type="EMBL" id="SRHE01000003">
    <property type="protein sequence ID" value="TWW12701.1"/>
    <property type="molecule type" value="Genomic_DNA"/>
</dbReference>
<dbReference type="InterPro" id="IPR040442">
    <property type="entry name" value="Pyrv_kinase-like_dom_sf"/>
</dbReference>
<feature type="binding site" evidence="8">
    <location>
        <begin position="30"/>
        <end position="31"/>
    </location>
    <ligand>
        <name>3-methyl-2-oxobutanoate</name>
        <dbReference type="ChEBI" id="CHEBI:11851"/>
    </ligand>
</feature>
<evidence type="ECO:0000256" key="4">
    <source>
        <dbReference type="ARBA" id="ARBA00022655"/>
    </source>
</evidence>
<dbReference type="GO" id="GO:0015940">
    <property type="term" value="P:pantothenate biosynthetic process"/>
    <property type="evidence" value="ECO:0007669"/>
    <property type="project" value="UniProtKB-UniRule"/>
</dbReference>
<keyword evidence="4" id="KW-0566">Pantothenate biosynthesis</keyword>
<feature type="binding site" evidence="9">
    <location>
        <position position="100"/>
    </location>
    <ligand>
        <name>Mg(2+)</name>
        <dbReference type="ChEBI" id="CHEBI:18420"/>
    </ligand>
</feature>
<evidence type="ECO:0000256" key="1">
    <source>
        <dbReference type="ARBA" id="ARBA00008676"/>
    </source>
</evidence>
<feature type="binding site" evidence="9">
    <location>
        <position position="30"/>
    </location>
    <ligand>
        <name>Mg(2+)</name>
        <dbReference type="ChEBI" id="CHEBI:18420"/>
    </ligand>
</feature>
<feature type="binding site" evidence="9">
    <location>
        <position position="69"/>
    </location>
    <ligand>
        <name>Mg(2+)</name>
        <dbReference type="ChEBI" id="CHEBI:18420"/>
    </ligand>
</feature>
<name>A0A5C6MCR4_9PLAN</name>
<evidence type="ECO:0000313" key="10">
    <source>
        <dbReference type="EMBL" id="TWW12701.1"/>
    </source>
</evidence>
<dbReference type="PANTHER" id="PTHR20881:SF0">
    <property type="entry name" value="3-METHYL-2-OXOBUTANOATE HYDROXYMETHYLTRANSFERASE"/>
    <property type="match status" value="1"/>
</dbReference>
<dbReference type="AlphaFoldDB" id="A0A5C6MCR4"/>
<dbReference type="PIRSF" id="PIRSF000388">
    <property type="entry name" value="Pantoate_hydroxy_MeTrfase"/>
    <property type="match status" value="1"/>
</dbReference>
<sequence length="243" mass="26417">MQKITVITAYDFNTARALEESGVDYILVGDSLAMVALGYADTKRVSLGEMLICTRAVHRGAPKTPIITDMPLQAVSKSINDSLKAAEQIIKAGANFVKIENAEKETLKLITKLVAQGIPVFGHIGYTPQRFDKPIVVKDQEKLLKDTQALEYAGVSGIFLEMIPSQISNLITQSISVPTIGIGVGAGTSGQVLVGDDLLGRYNLVNPKFLRRYANQYSESVSAFRNFIQDVRSGEFPADGESY</sequence>
<evidence type="ECO:0000256" key="9">
    <source>
        <dbReference type="PIRSR" id="PIRSR000388-3"/>
    </source>
</evidence>
<keyword evidence="11" id="KW-1185">Reference proteome</keyword>
<dbReference type="Gene3D" id="3.20.20.60">
    <property type="entry name" value="Phosphoenolpyruvate-binding domains"/>
    <property type="match status" value="1"/>
</dbReference>
<evidence type="ECO:0000256" key="7">
    <source>
        <dbReference type="PIRSR" id="PIRSR000388-1"/>
    </source>
</evidence>
<dbReference type="GO" id="GO:0008168">
    <property type="term" value="F:methyltransferase activity"/>
    <property type="evidence" value="ECO:0007669"/>
    <property type="project" value="UniProtKB-KW"/>
</dbReference>
<dbReference type="InterPro" id="IPR015813">
    <property type="entry name" value="Pyrv/PenolPyrv_kinase-like_dom"/>
</dbReference>
<comment type="caution">
    <text evidence="10">The sequence shown here is derived from an EMBL/GenBank/DDBJ whole genome shotgun (WGS) entry which is preliminary data.</text>
</comment>
<keyword evidence="10" id="KW-0489">Methyltransferase</keyword>
<accession>A0A5C6MCR4</accession>
<proteinExistence type="inferred from homology"/>
<keyword evidence="9" id="KW-0479">Metal-binding</keyword>